<dbReference type="Pfam" id="PF13041">
    <property type="entry name" value="PPR_2"/>
    <property type="match status" value="4"/>
</dbReference>
<dbReference type="Gene3D" id="1.25.40.10">
    <property type="entry name" value="Tetratricopeptide repeat domain"/>
    <property type="match status" value="4"/>
</dbReference>
<evidence type="ECO:0000256" key="3">
    <source>
        <dbReference type="PROSITE-ProRule" id="PRU00708"/>
    </source>
</evidence>
<dbReference type="PANTHER" id="PTHR47936:SF1">
    <property type="entry name" value="PENTATRICOPEPTIDE REPEAT-CONTAINING PROTEIN GUN1, CHLOROPLASTIC"/>
    <property type="match status" value="1"/>
</dbReference>
<protein>
    <recommendedName>
        <fullName evidence="6">Pentatricopeptide repeat-containing protein</fullName>
    </recommendedName>
</protein>
<dbReference type="NCBIfam" id="TIGR00756">
    <property type="entry name" value="PPR"/>
    <property type="match status" value="8"/>
</dbReference>
<dbReference type="AlphaFoldDB" id="A0AAU9RBN0"/>
<feature type="repeat" description="PPR" evidence="3">
    <location>
        <begin position="236"/>
        <end position="271"/>
    </location>
</feature>
<evidence type="ECO:0008006" key="6">
    <source>
        <dbReference type="Google" id="ProtNLM"/>
    </source>
</evidence>
<evidence type="ECO:0000256" key="2">
    <source>
        <dbReference type="ARBA" id="ARBA00022737"/>
    </source>
</evidence>
<accession>A0AAU9RBN0</accession>
<dbReference type="PROSITE" id="PS51375">
    <property type="entry name" value="PPR"/>
    <property type="match status" value="6"/>
</dbReference>
<keyword evidence="2" id="KW-0677">Repeat</keyword>
<keyword evidence="5" id="KW-1185">Reference proteome</keyword>
<evidence type="ECO:0000256" key="1">
    <source>
        <dbReference type="ARBA" id="ARBA00007626"/>
    </source>
</evidence>
<evidence type="ECO:0000313" key="4">
    <source>
        <dbReference type="EMBL" id="CAH2038074.1"/>
    </source>
</evidence>
<dbReference type="InterPro" id="IPR011990">
    <property type="entry name" value="TPR-like_helical_dom_sf"/>
</dbReference>
<comment type="similarity">
    <text evidence="1">Belongs to the PPR family. P subfamily.</text>
</comment>
<feature type="repeat" description="PPR" evidence="3">
    <location>
        <begin position="575"/>
        <end position="609"/>
    </location>
</feature>
<dbReference type="Proteomes" id="UP000836841">
    <property type="component" value="Chromosome 1"/>
</dbReference>
<dbReference type="InterPro" id="IPR002885">
    <property type="entry name" value="PPR_rpt"/>
</dbReference>
<feature type="repeat" description="PPR" evidence="3">
    <location>
        <begin position="307"/>
        <end position="341"/>
    </location>
</feature>
<dbReference type="PANTHER" id="PTHR47936">
    <property type="entry name" value="PPR_LONG DOMAIN-CONTAINING PROTEIN"/>
    <property type="match status" value="1"/>
</dbReference>
<evidence type="ECO:0000313" key="5">
    <source>
        <dbReference type="Proteomes" id="UP000836841"/>
    </source>
</evidence>
<gene>
    <name evidence="4" type="ORF">TAV2_LOCUS3127</name>
</gene>
<feature type="repeat" description="PPR" evidence="3">
    <location>
        <begin position="540"/>
        <end position="574"/>
    </location>
</feature>
<feature type="repeat" description="PPR" evidence="3">
    <location>
        <begin position="272"/>
        <end position="306"/>
    </location>
</feature>
<name>A0AAU9RBN0_THLAR</name>
<feature type="repeat" description="PPR" evidence="3">
    <location>
        <begin position="477"/>
        <end position="511"/>
    </location>
</feature>
<sequence>MRSVRGLIRRAPSSSRRLYAHDPTAISHSEQVEKEGDEGRGFTVGDLLETITEAEEELLRRLSGSLVKAFATLRMFDEAIDTYYSLPCTPDVKALNFLMSRMIASGENEMAVSVFRQFRLDLDEDTHALLVLAYRKVVRGLCNEMKVDAAERLVLEMEKHGIGHDVCVYSAIIQGHRKGMNFHQALRFFSEKVAPKRGQTNCVIASSILQCFVEMEMFSEAYHLFIEFREKEVSLDEVCYNVAFDALVKLGKVEEAIKLFREMTTREGIAPDVVNYTTLIGGCCLHGKIEEAHDLMAEMEGRCKTPDTVIYNVLAGGLARNRRVQEALGTLKAMEARGVKPTSVTHNVVIEGLFAAGETEEAEDFYKRLGHEENELSMIKGYCEAGLVDEAFERFTRAGFPLTKNVYFTLFSSLCAADKDGVGKAEYLLYRMPELVGVEPGKCMFGKLINAWCRVGEVRNASKCFKALESSKGIIPDLYTYTSMIDAHCREGELDEAYALFQDMKQRRIVPDVVTYTVLLHGNPEWDMKREMNALGVKRDLHYYTVMMDEQCKNGELEDAERIFGEMIESGIEPDAAPYTSLIARCCRDGSFGVADILVQEMLAKGIEPSQDIINLLENTRSKARGLRRPK</sequence>
<dbReference type="Pfam" id="PF01535">
    <property type="entry name" value="PPR"/>
    <property type="match status" value="2"/>
</dbReference>
<reference evidence="4 5" key="1">
    <citation type="submission" date="2022-03" db="EMBL/GenBank/DDBJ databases">
        <authorList>
            <person name="Nunn A."/>
            <person name="Chopra R."/>
            <person name="Nunn A."/>
            <person name="Contreras Garrido A."/>
        </authorList>
    </citation>
    <scope>NUCLEOTIDE SEQUENCE [LARGE SCALE GENOMIC DNA]</scope>
</reference>
<proteinExistence type="inferred from homology"/>
<organism evidence="4 5">
    <name type="scientific">Thlaspi arvense</name>
    <name type="common">Field penny-cress</name>
    <dbReference type="NCBI Taxonomy" id="13288"/>
    <lineage>
        <taxon>Eukaryota</taxon>
        <taxon>Viridiplantae</taxon>
        <taxon>Streptophyta</taxon>
        <taxon>Embryophyta</taxon>
        <taxon>Tracheophyta</taxon>
        <taxon>Spermatophyta</taxon>
        <taxon>Magnoliopsida</taxon>
        <taxon>eudicotyledons</taxon>
        <taxon>Gunneridae</taxon>
        <taxon>Pentapetalae</taxon>
        <taxon>rosids</taxon>
        <taxon>malvids</taxon>
        <taxon>Brassicales</taxon>
        <taxon>Brassicaceae</taxon>
        <taxon>Thlaspideae</taxon>
        <taxon>Thlaspi</taxon>
    </lineage>
</organism>
<dbReference type="EMBL" id="OU466857">
    <property type="protein sequence ID" value="CAH2038074.1"/>
    <property type="molecule type" value="Genomic_DNA"/>
</dbReference>